<organism evidence="2 3">
    <name type="scientific">Nitratidesulfovibrio liaohensis</name>
    <dbReference type="NCBI Taxonomy" id="2604158"/>
    <lineage>
        <taxon>Bacteria</taxon>
        <taxon>Pseudomonadati</taxon>
        <taxon>Thermodesulfobacteriota</taxon>
        <taxon>Desulfovibrionia</taxon>
        <taxon>Desulfovibrionales</taxon>
        <taxon>Desulfovibrionaceae</taxon>
        <taxon>Nitratidesulfovibrio</taxon>
    </lineage>
</organism>
<dbReference type="EMBL" id="CP133659">
    <property type="protein sequence ID" value="WMW67346.1"/>
    <property type="molecule type" value="Genomic_DNA"/>
</dbReference>
<sequence length="109" mass="12358">MQGDDPWFVAKDVCDALDLHTTNINTVLDADEIMTLHYKAIGDEPKRGNPNRLLINESGLYSLILRSRKPEALRFKKWITAEVLPSIRKTGGYIVVIRKHLGHSVPVEH</sequence>
<gene>
    <name evidence="2" type="ORF">KPS_003308</name>
</gene>
<dbReference type="PANTHER" id="PTHR36180">
    <property type="entry name" value="DNA-BINDING PROTEIN-RELATED-RELATED"/>
    <property type="match status" value="1"/>
</dbReference>
<dbReference type="Pfam" id="PF02498">
    <property type="entry name" value="Bro-N"/>
    <property type="match status" value="1"/>
</dbReference>
<accession>A0ABY9R6G9</accession>
<dbReference type="Proteomes" id="UP001180616">
    <property type="component" value="Chromosome"/>
</dbReference>
<keyword evidence="3" id="KW-1185">Reference proteome</keyword>
<feature type="domain" description="Bro-N" evidence="1">
    <location>
        <begin position="1"/>
        <end position="91"/>
    </location>
</feature>
<dbReference type="InterPro" id="IPR003497">
    <property type="entry name" value="BRO_N_domain"/>
</dbReference>
<dbReference type="PANTHER" id="PTHR36180:SF2">
    <property type="entry name" value="BRO FAMILY PROTEIN"/>
    <property type="match status" value="1"/>
</dbReference>
<evidence type="ECO:0000259" key="1">
    <source>
        <dbReference type="PROSITE" id="PS51750"/>
    </source>
</evidence>
<reference evidence="2" key="1">
    <citation type="submission" date="2023-09" db="EMBL/GenBank/DDBJ databases">
        <authorList>
            <consortium name="CW5 consortium"/>
            <person name="Lu C.-W."/>
        </authorList>
    </citation>
    <scope>NUCLEOTIDE SEQUENCE</scope>
    <source>
        <strain evidence="2">KPS</strain>
    </source>
</reference>
<dbReference type="PROSITE" id="PS51750">
    <property type="entry name" value="BRO_N"/>
    <property type="match status" value="1"/>
</dbReference>
<dbReference type="RefSeq" id="WP_309543130.1">
    <property type="nucleotide sequence ID" value="NZ_CP133659.1"/>
</dbReference>
<evidence type="ECO:0000313" key="2">
    <source>
        <dbReference type="EMBL" id="WMW67346.1"/>
    </source>
</evidence>
<name>A0ABY9R6G9_9BACT</name>
<proteinExistence type="predicted"/>
<protein>
    <recommendedName>
        <fullName evidence="1">Bro-N domain-containing protein</fullName>
    </recommendedName>
</protein>
<dbReference type="SMART" id="SM01040">
    <property type="entry name" value="Bro-N"/>
    <property type="match status" value="1"/>
</dbReference>
<evidence type="ECO:0000313" key="3">
    <source>
        <dbReference type="Proteomes" id="UP001180616"/>
    </source>
</evidence>